<organism evidence="2 3">
    <name type="scientific">Yeosuana aromativorans</name>
    <dbReference type="NCBI Taxonomy" id="288019"/>
    <lineage>
        <taxon>Bacteria</taxon>
        <taxon>Pseudomonadati</taxon>
        <taxon>Bacteroidota</taxon>
        <taxon>Flavobacteriia</taxon>
        <taxon>Flavobacteriales</taxon>
        <taxon>Flavobacteriaceae</taxon>
        <taxon>Yeosuana</taxon>
    </lineage>
</organism>
<proteinExistence type="predicted"/>
<keyword evidence="3" id="KW-1185">Reference proteome</keyword>
<reference evidence="2" key="2">
    <citation type="submission" date="2020-09" db="EMBL/GenBank/DDBJ databases">
        <authorList>
            <person name="Sun Q."/>
            <person name="Ohkuma M."/>
        </authorList>
    </citation>
    <scope>NUCLEOTIDE SEQUENCE</scope>
    <source>
        <strain evidence="2">JCM 12862</strain>
    </source>
</reference>
<keyword evidence="1" id="KW-0175">Coiled coil</keyword>
<evidence type="ECO:0000256" key="1">
    <source>
        <dbReference type="SAM" id="Coils"/>
    </source>
</evidence>
<name>A0A8J3FIH2_9FLAO</name>
<evidence type="ECO:0000313" key="3">
    <source>
        <dbReference type="Proteomes" id="UP000612329"/>
    </source>
</evidence>
<comment type="caution">
    <text evidence="2">The sequence shown here is derived from an EMBL/GenBank/DDBJ whole genome shotgun (WGS) entry which is preliminary data.</text>
</comment>
<dbReference type="RefSeq" id="WP_188654380.1">
    <property type="nucleotide sequence ID" value="NZ_BMNR01000007.1"/>
</dbReference>
<dbReference type="AlphaFoldDB" id="A0A8J3FIH2"/>
<feature type="coiled-coil region" evidence="1">
    <location>
        <begin position="1"/>
        <end position="63"/>
    </location>
</feature>
<dbReference type="EMBL" id="BMNR01000007">
    <property type="protein sequence ID" value="GGK32538.1"/>
    <property type="molecule type" value="Genomic_DNA"/>
</dbReference>
<accession>A0A8J3FIH2</accession>
<gene>
    <name evidence="2" type="ORF">GCM10007962_28580</name>
</gene>
<protein>
    <submittedName>
        <fullName evidence="2">Uncharacterized protein</fullName>
    </submittedName>
</protein>
<reference evidence="2" key="1">
    <citation type="journal article" date="2014" name="Int. J. Syst. Evol. Microbiol.">
        <title>Complete genome sequence of Corynebacterium casei LMG S-19264T (=DSM 44701T), isolated from a smear-ripened cheese.</title>
        <authorList>
            <consortium name="US DOE Joint Genome Institute (JGI-PGF)"/>
            <person name="Walter F."/>
            <person name="Albersmeier A."/>
            <person name="Kalinowski J."/>
            <person name="Ruckert C."/>
        </authorList>
    </citation>
    <scope>NUCLEOTIDE SEQUENCE</scope>
    <source>
        <strain evidence="2">JCM 12862</strain>
    </source>
</reference>
<dbReference type="Proteomes" id="UP000612329">
    <property type="component" value="Unassembled WGS sequence"/>
</dbReference>
<evidence type="ECO:0000313" key="2">
    <source>
        <dbReference type="EMBL" id="GGK32538.1"/>
    </source>
</evidence>
<sequence>MSNIEDIVDSLENKISKILHKLEILRQTNLKLTDELAASKQKLQEQELHIAAWEEKYEALKIANTMLGSDNNKRETKLKINALIRDIDHCIAQLSD</sequence>